<feature type="compositionally biased region" description="Polar residues" evidence="2">
    <location>
        <begin position="61"/>
        <end position="74"/>
    </location>
</feature>
<feature type="compositionally biased region" description="Basic residues" evidence="2">
    <location>
        <begin position="180"/>
        <end position="198"/>
    </location>
</feature>
<feature type="compositionally biased region" description="Polar residues" evidence="2">
    <location>
        <begin position="120"/>
        <end position="135"/>
    </location>
</feature>
<organism evidence="3 4">
    <name type="scientific">Cylicocyclus nassatus</name>
    <name type="common">Nematode worm</name>
    <dbReference type="NCBI Taxonomy" id="53992"/>
    <lineage>
        <taxon>Eukaryota</taxon>
        <taxon>Metazoa</taxon>
        <taxon>Ecdysozoa</taxon>
        <taxon>Nematoda</taxon>
        <taxon>Chromadorea</taxon>
        <taxon>Rhabditida</taxon>
        <taxon>Rhabditina</taxon>
        <taxon>Rhabditomorpha</taxon>
        <taxon>Strongyloidea</taxon>
        <taxon>Strongylidae</taxon>
        <taxon>Cylicocyclus</taxon>
    </lineage>
</organism>
<feature type="region of interest" description="Disordered" evidence="2">
    <location>
        <begin position="1943"/>
        <end position="1981"/>
    </location>
</feature>
<accession>A0AA36HC28</accession>
<gene>
    <name evidence="3" type="ORF">CYNAS_LOCUS19979</name>
</gene>
<feature type="region of interest" description="Disordered" evidence="2">
    <location>
        <begin position="945"/>
        <end position="966"/>
    </location>
</feature>
<protein>
    <submittedName>
        <fullName evidence="3">Uncharacterized protein</fullName>
    </submittedName>
</protein>
<proteinExistence type="predicted"/>
<feature type="compositionally biased region" description="Low complexity" evidence="2">
    <location>
        <begin position="1821"/>
        <end position="1834"/>
    </location>
</feature>
<feature type="region of interest" description="Disordered" evidence="2">
    <location>
        <begin position="2133"/>
        <end position="2166"/>
    </location>
</feature>
<feature type="compositionally biased region" description="Polar residues" evidence="2">
    <location>
        <begin position="2146"/>
        <end position="2160"/>
    </location>
</feature>
<feature type="region of interest" description="Disordered" evidence="2">
    <location>
        <begin position="1"/>
        <end position="244"/>
    </location>
</feature>
<comment type="caution">
    <text evidence="3">The sequence shown here is derived from an EMBL/GenBank/DDBJ whole genome shotgun (WGS) entry which is preliminary data.</text>
</comment>
<evidence type="ECO:0000256" key="2">
    <source>
        <dbReference type="SAM" id="MobiDB-lite"/>
    </source>
</evidence>
<dbReference type="EMBL" id="CATQJL010000316">
    <property type="protein sequence ID" value="CAJ0607996.1"/>
    <property type="molecule type" value="Genomic_DNA"/>
</dbReference>
<feature type="region of interest" description="Disordered" evidence="2">
    <location>
        <begin position="305"/>
        <end position="329"/>
    </location>
</feature>
<feature type="compositionally biased region" description="Polar residues" evidence="2">
    <location>
        <begin position="1964"/>
        <end position="1976"/>
    </location>
</feature>
<name>A0AA36HC28_CYLNA</name>
<reference evidence="3" key="1">
    <citation type="submission" date="2023-07" db="EMBL/GenBank/DDBJ databases">
        <authorList>
            <consortium name="CYATHOMIX"/>
        </authorList>
    </citation>
    <scope>NUCLEOTIDE SEQUENCE</scope>
    <source>
        <strain evidence="3">N/A</strain>
    </source>
</reference>
<evidence type="ECO:0000313" key="4">
    <source>
        <dbReference type="Proteomes" id="UP001176961"/>
    </source>
</evidence>
<feature type="compositionally biased region" description="Low complexity" evidence="2">
    <location>
        <begin position="139"/>
        <end position="153"/>
    </location>
</feature>
<feature type="region of interest" description="Disordered" evidence="2">
    <location>
        <begin position="1748"/>
        <end position="1769"/>
    </location>
</feature>
<feature type="coiled-coil region" evidence="1">
    <location>
        <begin position="729"/>
        <end position="756"/>
    </location>
</feature>
<feature type="compositionally biased region" description="Basic and acidic residues" evidence="2">
    <location>
        <begin position="223"/>
        <end position="241"/>
    </location>
</feature>
<sequence>MESSDKGEKTSPIQSDQEPMPENVQIRRMRPRGTLFGNSASRLSGIDVARAGSGEREGSGKLSTATAMRSNDASTAIADTGTEYTSDRATSAATGTATTTMESGVTTGSSRGSEGTSYSVTEDGTGITTHTSGSMKTRGGQSATLTTSGSATTDVAASKRKARISSSKIAEGFHESSSSSKKKYKPHGKKKSKKSSKSSKKERSSRTLFRKKKPARGKKKSRKESPEIPRIEREITADSEKPTLQAEGIPSERAAAAGLVNGPVAVGNYDNIGLQAKEDAGVVVGQSEHTAAQLRLDSQKDGHGALAGFSTALSHSPRPDTRARRRSASRSISRLQIPQLCNLVTPLFIRSFQSVRVDPDTDEILITTNVVLHSSGLTVEERKAELDTLIQVRPAVVNIKTMDDDGFEEERTTQNVLIGKSMIVVERKSILLRSEQDSGLRTNDVRKYDKICEAEMGPSSASSSPSKKARGILNILAENGTSMEGDIYHKTERIVFNIGGVAFAINESKALPARCSQTSSQKNNVRFDERIFADQNSITIDRDTVIDAQNGALWELPQTFLVEERRSYDYQSTNSDGSLYWTNAVAPLREDDTQKSDIAGTKPVESTYIAPEMYPLTPASPKQSFYVKLEEPPTEVTEKEEVKQVEKQEAVTLVTEDQVVPTAQEPSIKEHDEEMRHRISRQEEVETRGAQHDRVGGGVKETRIVETHVIEKIIREGGESDQSLAEMKTAKEEERLQRIREEMKTAKEARQRIIGEEMKTAKAMRHKEAIQDWFVVDLAPVQLQFWSEEVKTEHPHMTQEVLLTQDEIATAKEGRSEVIKETKIVETRVVEKIIKEDGTERKPAVKKQFTREEFKTAKETEKQRFVGEEMSTAKQLRQQEAVQDWLVTDVAPVQLQCWSEEVKSEKPYLAQEVLITQDEISTAKEGRSEVIKQTTIVETHVTERTVKEGGGEGKSSTEKQVIREEVKTSKETERQRVIAEEMSTAKQLRQQEAIQDWLVTDVAPVQLQCWSEEVKTEHPYLTQEILLTQDELSTAKEHSYSEVVKKTRTVETHVSEKVIKEGDITTGKEKRRTTEVIERTVEEEKIVNQLSDHQELIREEILSPAAQEIVTLSGPQKPELMPLDDEQVSNEYITLSAQREEAYHLEPQQMNLIPAEDEELHESFDELPVAASDQVPQIQPQKVELIPIEDEQLVETMQKIVQPTSEIVTVKEARTIELIPFESEELHESISEVVIARSQEQRMKLPQQAEMIPVEDNLIKEATGEFSPAEIEQVPKQKPQEIDLIPIESVEVSEPFTQLPAADLEQITPNVPCQADLIPIESVEVSESVTELPLAAIEEIPRNLPQAVDLLPIESAEVIESIVEIPPAESEQVPKNIPHEVPTQAAQEVEMIPAESEEVRVVVNELPPAESIQVTPVEAQNIDLIQVYSQELREAIDEQAPAASVEIPPVNPQVVELIPAESLEIRETVNELAPAEIVELRPIEAQNVTMIPIEFEQLVDSINELPPAVSEHVSANEPQQIDLIPIEVEVMHDILREYIEPALEVEKPERLYTEPIPIEEEQVRSEYSEYAPIASEELPQRYLETAKPIPIEEDVVHDRSATITTQSERVQTSRVEESTLIPIEEDMDTAKKEIIKETRIVETRITEQVEEKPELPVDSTQESETQLVREALMDELYVDTLPTYYVSYSEPLMLQQQNMAQDIVLTQEDLLTAKESRTHREIIRETRRIETITVERIIEDAEAANVRTATEESKTATESRSGTVKESHTIETHVREEVMNEEPHPVSADMITAKREIIQPVSEVVDVEMSTARARSPFEMSTARSRSPSTARIRSPFEEMSTAKASRVTEEMSTARATPRSPFEVLSTAKYRSPSSARIRSPFEDMSTARATRITDEIDMSTARASRAATDELSTAKGSRRVIRETRTIETHIVERIVDGDLKTAKQSTSAISTEGETTKTVDRATSVSESQSSFKTAEKQPYEVEGLNTARLDSYRTEPALLTTARKYSSRTGESSQTAGATSVSDYLSSLKTAEQRTAESEGLRTAERFSSLTADQAMRTARESLEDGAIVSGGTDAVVKVGETVDVIERYIPADEVRTATMATTSMRTPGGRKKKTIVEREIIERRQIERIETDEEEGETGESQSKVTSELTSGSARRTTRTPVDKEVIERREVRRIALDDDDRQSMQAVDSRRREELIPLAAGLDPVPPLGAYTSADRETQLRQEGYFDNKNTDPGYYAPTGIQIAEDMTEEPNLRTAKEAFFTAAAPTEYSAKSPTPNLIFGPTDQSADTKADDTAGLEAQATQIDRYRYRFVKPMVVLADINGKVYRLTTHYTIETDRPNLDFKPLTIKFDGQLLWEKCAELSQKIDLDSVTSCSTGHGTVTEKTPIQSG</sequence>
<keyword evidence="4" id="KW-1185">Reference proteome</keyword>
<feature type="region of interest" description="Disordered" evidence="2">
    <location>
        <begin position="1816"/>
        <end position="1859"/>
    </location>
</feature>
<feature type="compositionally biased region" description="Polar residues" evidence="2">
    <location>
        <begin position="1945"/>
        <end position="1956"/>
    </location>
</feature>
<dbReference type="Proteomes" id="UP001176961">
    <property type="component" value="Unassembled WGS sequence"/>
</dbReference>
<feature type="compositionally biased region" description="Basic and acidic residues" evidence="2">
    <location>
        <begin position="1749"/>
        <end position="1769"/>
    </location>
</feature>
<keyword evidence="1" id="KW-0175">Coiled coil</keyword>
<feature type="compositionally biased region" description="Basic residues" evidence="2">
    <location>
        <begin position="208"/>
        <end position="222"/>
    </location>
</feature>
<feature type="compositionally biased region" description="Low complexity" evidence="2">
    <location>
        <begin position="87"/>
        <end position="119"/>
    </location>
</feature>
<evidence type="ECO:0000313" key="3">
    <source>
        <dbReference type="EMBL" id="CAJ0607996.1"/>
    </source>
</evidence>
<evidence type="ECO:0000256" key="1">
    <source>
        <dbReference type="SAM" id="Coils"/>
    </source>
</evidence>